<reference evidence="2 3" key="1">
    <citation type="submission" date="2018-10" db="EMBL/GenBank/DDBJ databases">
        <title>Draft genome of Cortibacter populi DSM10536.</title>
        <authorList>
            <person name="Bernier A.-M."/>
            <person name="Bernard K."/>
        </authorList>
    </citation>
    <scope>NUCLEOTIDE SEQUENCE [LARGE SCALE GENOMIC DNA]</scope>
    <source>
        <strain evidence="2 3">DSM 105136</strain>
    </source>
</reference>
<dbReference type="GO" id="GO:0006508">
    <property type="term" value="P:proteolysis"/>
    <property type="evidence" value="ECO:0007669"/>
    <property type="project" value="InterPro"/>
</dbReference>
<dbReference type="OrthoDB" id="5619888at2"/>
<comment type="caution">
    <text evidence="2">The sequence shown here is derived from an EMBL/GenBank/DDBJ whole genome shotgun (WGS) entry which is preliminary data.</text>
</comment>
<proteinExistence type="predicted"/>
<organism evidence="2 3">
    <name type="scientific">Corticibacter populi</name>
    <dbReference type="NCBI Taxonomy" id="1550736"/>
    <lineage>
        <taxon>Bacteria</taxon>
        <taxon>Pseudomonadati</taxon>
        <taxon>Pseudomonadota</taxon>
        <taxon>Betaproteobacteria</taxon>
        <taxon>Burkholderiales</taxon>
        <taxon>Comamonadaceae</taxon>
        <taxon>Corticibacter</taxon>
    </lineage>
</organism>
<dbReference type="Pfam" id="PF13365">
    <property type="entry name" value="Trypsin_2"/>
    <property type="match status" value="1"/>
</dbReference>
<evidence type="ECO:0000313" key="3">
    <source>
        <dbReference type="Proteomes" id="UP000278006"/>
    </source>
</evidence>
<dbReference type="EMBL" id="RDQO01000001">
    <property type="protein sequence ID" value="RMX08652.1"/>
    <property type="molecule type" value="Genomic_DNA"/>
</dbReference>
<evidence type="ECO:0000313" key="2">
    <source>
        <dbReference type="EMBL" id="RMX08652.1"/>
    </source>
</evidence>
<name>A0A3M6R1L4_9BURK</name>
<dbReference type="PROSITE" id="PS50240">
    <property type="entry name" value="TRYPSIN_DOM"/>
    <property type="match status" value="1"/>
</dbReference>
<dbReference type="AlphaFoldDB" id="A0A3M6R1L4"/>
<dbReference type="InterPro" id="IPR009003">
    <property type="entry name" value="Peptidase_S1_PA"/>
</dbReference>
<dbReference type="Gene3D" id="2.40.10.10">
    <property type="entry name" value="Trypsin-like serine proteases"/>
    <property type="match status" value="2"/>
</dbReference>
<dbReference type="InterPro" id="IPR001254">
    <property type="entry name" value="Trypsin_dom"/>
</dbReference>
<gene>
    <name evidence="2" type="ORF">D8I35_06200</name>
</gene>
<accession>A0A3M6R1L4</accession>
<dbReference type="InterPro" id="IPR043504">
    <property type="entry name" value="Peptidase_S1_PA_chymotrypsin"/>
</dbReference>
<evidence type="ECO:0000259" key="1">
    <source>
        <dbReference type="PROSITE" id="PS50240"/>
    </source>
</evidence>
<dbReference type="SUPFAM" id="SSF50494">
    <property type="entry name" value="Trypsin-like serine proteases"/>
    <property type="match status" value="1"/>
</dbReference>
<feature type="domain" description="Peptidase S1" evidence="1">
    <location>
        <begin position="217"/>
        <end position="510"/>
    </location>
</feature>
<protein>
    <recommendedName>
        <fullName evidence="1">Peptidase S1 domain-containing protein</fullName>
    </recommendedName>
</protein>
<dbReference type="Proteomes" id="UP000278006">
    <property type="component" value="Unassembled WGS sequence"/>
</dbReference>
<dbReference type="GO" id="GO:0004252">
    <property type="term" value="F:serine-type endopeptidase activity"/>
    <property type="evidence" value="ECO:0007669"/>
    <property type="project" value="InterPro"/>
</dbReference>
<dbReference type="PANTHER" id="PTHR36234">
    <property type="entry name" value="LYSYL ENDOPEPTIDASE"/>
    <property type="match status" value="1"/>
</dbReference>
<dbReference type="PANTHER" id="PTHR36234:SF5">
    <property type="entry name" value="LYSYL ENDOPEPTIDASE"/>
    <property type="match status" value="1"/>
</dbReference>
<sequence>MFDQCQRSYGLEPYPLLHSVKMRAMQKHLRFHIIGAIAAGLLAACGGGESDGGNDLPPALSIQKVDGRYHTGKQAAITTFKSHEAPANLQVGRIDLPALAAEKSTALPEPFGARRIGEAREIASTASPALLADQLHWSVAADGSQHAAIRVQAEAAFGLRLGLLIEQLPDAALLRLYHDQNEDEAYEVSGSSINALLALNAEAGDTSAAGRTWWSPNLGGDHVVLELELPAGVMPQALQIALPTLSHIFTDLSQYSEEEASGSIEKAIGDAESCNQDVSCYRTGQEQRDAVARMQFVASDGKSYLCTGTLLNDAIASDIPYFLTANHCIGTQAEASSLQTDWFLRTASCSSAAIDSRHTVRGGGARLLVSTTGTQGYDATLLVLNDAAPAGTYLAGWDANQNNTVQAIYGIHHPAGDLAKISGGQLVSYASCNGSGSCSTEGSDSDNYYAVSWASGTTEGGSSGSALFSSSGHVLGTLYGGAASCSAQQAPDFYGRFDKAFAAGMNRYLAASERPL</sequence>
<keyword evidence="3" id="KW-1185">Reference proteome</keyword>